<organism evidence="12 13">
    <name type="scientific">Polyangium fumosum</name>
    <dbReference type="NCBI Taxonomy" id="889272"/>
    <lineage>
        <taxon>Bacteria</taxon>
        <taxon>Pseudomonadati</taxon>
        <taxon>Myxococcota</taxon>
        <taxon>Polyangia</taxon>
        <taxon>Polyangiales</taxon>
        <taxon>Polyangiaceae</taxon>
        <taxon>Polyangium</taxon>
    </lineage>
</organism>
<feature type="domain" description="PAC" evidence="11">
    <location>
        <begin position="334"/>
        <end position="386"/>
    </location>
</feature>
<evidence type="ECO:0000256" key="3">
    <source>
        <dbReference type="ARBA" id="ARBA00022553"/>
    </source>
</evidence>
<dbReference type="InterPro" id="IPR013655">
    <property type="entry name" value="PAS_fold_3"/>
</dbReference>
<evidence type="ECO:0000256" key="6">
    <source>
        <dbReference type="PROSITE-ProRule" id="PRU00169"/>
    </source>
</evidence>
<evidence type="ECO:0000256" key="4">
    <source>
        <dbReference type="ARBA" id="ARBA00022679"/>
    </source>
</evidence>
<dbReference type="RefSeq" id="WP_136927297.1">
    <property type="nucleotide sequence ID" value="NZ_SSMQ01000002.1"/>
</dbReference>
<evidence type="ECO:0000313" key="12">
    <source>
        <dbReference type="EMBL" id="TKD12660.1"/>
    </source>
</evidence>
<feature type="domain" description="PAS" evidence="10">
    <location>
        <begin position="156"/>
        <end position="210"/>
    </location>
</feature>
<evidence type="ECO:0000256" key="7">
    <source>
        <dbReference type="SAM" id="Phobius"/>
    </source>
</evidence>
<dbReference type="InterPro" id="IPR004358">
    <property type="entry name" value="Sig_transdc_His_kin-like_C"/>
</dbReference>
<dbReference type="PROSITE" id="PS50112">
    <property type="entry name" value="PAS"/>
    <property type="match status" value="2"/>
</dbReference>
<keyword evidence="7" id="KW-0812">Transmembrane</keyword>
<evidence type="ECO:0000313" key="13">
    <source>
        <dbReference type="Proteomes" id="UP000309215"/>
    </source>
</evidence>
<dbReference type="InterPro" id="IPR036890">
    <property type="entry name" value="HATPase_C_sf"/>
</dbReference>
<dbReference type="CDD" id="cd00082">
    <property type="entry name" value="HisKA"/>
    <property type="match status" value="1"/>
</dbReference>
<dbReference type="InterPro" id="IPR001610">
    <property type="entry name" value="PAC"/>
</dbReference>
<keyword evidence="4" id="KW-0808">Transferase</keyword>
<dbReference type="GO" id="GO:0000155">
    <property type="term" value="F:phosphorelay sensor kinase activity"/>
    <property type="evidence" value="ECO:0007669"/>
    <property type="project" value="InterPro"/>
</dbReference>
<dbReference type="OrthoDB" id="5378360at2"/>
<dbReference type="SMART" id="SM00086">
    <property type="entry name" value="PAC"/>
    <property type="match status" value="3"/>
</dbReference>
<dbReference type="CDD" id="cd17580">
    <property type="entry name" value="REC_2_DhkD-like"/>
    <property type="match status" value="1"/>
</dbReference>
<dbReference type="AlphaFoldDB" id="A0A4U1JJD2"/>
<dbReference type="SUPFAM" id="SSF55874">
    <property type="entry name" value="ATPase domain of HSP90 chaperone/DNA topoisomerase II/histidine kinase"/>
    <property type="match status" value="1"/>
</dbReference>
<proteinExistence type="predicted"/>
<dbReference type="Pfam" id="PF08448">
    <property type="entry name" value="PAS_4"/>
    <property type="match status" value="1"/>
</dbReference>
<name>A0A4U1JJD2_9BACT</name>
<dbReference type="Pfam" id="PF13426">
    <property type="entry name" value="PAS_9"/>
    <property type="match status" value="1"/>
</dbReference>
<dbReference type="InterPro" id="IPR011006">
    <property type="entry name" value="CheY-like_superfamily"/>
</dbReference>
<feature type="domain" description="PAS" evidence="10">
    <location>
        <begin position="260"/>
        <end position="331"/>
    </location>
</feature>
<dbReference type="SUPFAM" id="SSF47384">
    <property type="entry name" value="Homodimeric domain of signal transducing histidine kinase"/>
    <property type="match status" value="1"/>
</dbReference>
<dbReference type="EC" id="2.7.13.3" evidence="2"/>
<dbReference type="InterPro" id="IPR013656">
    <property type="entry name" value="PAS_4"/>
</dbReference>
<evidence type="ECO:0000256" key="1">
    <source>
        <dbReference type="ARBA" id="ARBA00000085"/>
    </source>
</evidence>
<dbReference type="EMBL" id="SSMQ01000002">
    <property type="protein sequence ID" value="TKD12660.1"/>
    <property type="molecule type" value="Genomic_DNA"/>
</dbReference>
<dbReference type="NCBIfam" id="TIGR00229">
    <property type="entry name" value="sensory_box"/>
    <property type="match status" value="3"/>
</dbReference>
<feature type="domain" description="Histidine kinase" evidence="8">
    <location>
        <begin position="532"/>
        <end position="751"/>
    </location>
</feature>
<keyword evidence="7" id="KW-0472">Membrane</keyword>
<dbReference type="InterPro" id="IPR003594">
    <property type="entry name" value="HATPase_dom"/>
</dbReference>
<dbReference type="Gene3D" id="1.10.287.130">
    <property type="match status" value="1"/>
</dbReference>
<dbReference type="InterPro" id="IPR001789">
    <property type="entry name" value="Sig_transdc_resp-reg_receiver"/>
</dbReference>
<dbReference type="InterPro" id="IPR003661">
    <property type="entry name" value="HisK_dim/P_dom"/>
</dbReference>
<feature type="transmembrane region" description="Helical" evidence="7">
    <location>
        <begin position="20"/>
        <end position="37"/>
    </location>
</feature>
<dbReference type="CDD" id="cd00130">
    <property type="entry name" value="PAS"/>
    <property type="match status" value="2"/>
</dbReference>
<dbReference type="PROSITE" id="PS50110">
    <property type="entry name" value="RESPONSE_REGULATORY"/>
    <property type="match status" value="1"/>
</dbReference>
<dbReference type="SUPFAM" id="SSF52172">
    <property type="entry name" value="CheY-like"/>
    <property type="match status" value="1"/>
</dbReference>
<comment type="caution">
    <text evidence="12">The sequence shown here is derived from an EMBL/GenBank/DDBJ whole genome shotgun (WGS) entry which is preliminary data.</text>
</comment>
<dbReference type="SMART" id="SM00091">
    <property type="entry name" value="PAS"/>
    <property type="match status" value="3"/>
</dbReference>
<dbReference type="InterPro" id="IPR036097">
    <property type="entry name" value="HisK_dim/P_sf"/>
</dbReference>
<dbReference type="Pfam" id="PF00512">
    <property type="entry name" value="HisKA"/>
    <property type="match status" value="1"/>
</dbReference>
<evidence type="ECO:0000259" key="11">
    <source>
        <dbReference type="PROSITE" id="PS50113"/>
    </source>
</evidence>
<dbReference type="InterPro" id="IPR000014">
    <property type="entry name" value="PAS"/>
</dbReference>
<dbReference type="Proteomes" id="UP000309215">
    <property type="component" value="Unassembled WGS sequence"/>
</dbReference>
<evidence type="ECO:0000256" key="5">
    <source>
        <dbReference type="ARBA" id="ARBA00022777"/>
    </source>
</evidence>
<dbReference type="PROSITE" id="PS50109">
    <property type="entry name" value="HIS_KIN"/>
    <property type="match status" value="1"/>
</dbReference>
<reference evidence="12 13" key="1">
    <citation type="submission" date="2019-04" db="EMBL/GenBank/DDBJ databases">
        <authorList>
            <person name="Li Y."/>
            <person name="Wang J."/>
        </authorList>
    </citation>
    <scope>NUCLEOTIDE SEQUENCE [LARGE SCALE GENOMIC DNA]</scope>
    <source>
        <strain evidence="12 13">DSM 14668</strain>
    </source>
</reference>
<feature type="transmembrane region" description="Helical" evidence="7">
    <location>
        <begin position="86"/>
        <end position="104"/>
    </location>
</feature>
<keyword evidence="13" id="KW-1185">Reference proteome</keyword>
<dbReference type="SMART" id="SM00387">
    <property type="entry name" value="HATPase_c"/>
    <property type="match status" value="1"/>
</dbReference>
<gene>
    <name evidence="12" type="ORF">E8A74_02595</name>
</gene>
<dbReference type="PANTHER" id="PTHR43547">
    <property type="entry name" value="TWO-COMPONENT HISTIDINE KINASE"/>
    <property type="match status" value="1"/>
</dbReference>
<keyword evidence="5" id="KW-0418">Kinase</keyword>
<keyword evidence="7" id="KW-1133">Transmembrane helix</keyword>
<dbReference type="Gene3D" id="3.30.565.10">
    <property type="entry name" value="Histidine kinase-like ATPase, C-terminal domain"/>
    <property type="match status" value="1"/>
</dbReference>
<dbReference type="Pfam" id="PF02518">
    <property type="entry name" value="HATPase_c"/>
    <property type="match status" value="1"/>
</dbReference>
<accession>A0A4U1JJD2</accession>
<evidence type="ECO:0000259" key="8">
    <source>
        <dbReference type="PROSITE" id="PS50109"/>
    </source>
</evidence>
<dbReference type="Gene3D" id="3.30.450.20">
    <property type="entry name" value="PAS domain"/>
    <property type="match status" value="3"/>
</dbReference>
<dbReference type="FunFam" id="3.30.565.10:FF:000006">
    <property type="entry name" value="Sensor histidine kinase WalK"/>
    <property type="match status" value="1"/>
</dbReference>
<dbReference type="Pfam" id="PF08447">
    <property type="entry name" value="PAS_3"/>
    <property type="match status" value="1"/>
</dbReference>
<dbReference type="SMART" id="SM00448">
    <property type="entry name" value="REC"/>
    <property type="match status" value="1"/>
</dbReference>
<feature type="transmembrane region" description="Helical" evidence="7">
    <location>
        <begin position="49"/>
        <end position="79"/>
    </location>
</feature>
<dbReference type="CDD" id="cd00075">
    <property type="entry name" value="HATPase"/>
    <property type="match status" value="1"/>
</dbReference>
<comment type="catalytic activity">
    <reaction evidence="1">
        <text>ATP + protein L-histidine = ADP + protein N-phospho-L-histidine.</text>
        <dbReference type="EC" id="2.7.13.3"/>
    </reaction>
</comment>
<dbReference type="SMART" id="SM00388">
    <property type="entry name" value="HisKA"/>
    <property type="match status" value="1"/>
</dbReference>
<dbReference type="Gene3D" id="3.40.50.2300">
    <property type="match status" value="1"/>
</dbReference>
<evidence type="ECO:0000256" key="2">
    <source>
        <dbReference type="ARBA" id="ARBA00012438"/>
    </source>
</evidence>
<dbReference type="PRINTS" id="PR00344">
    <property type="entry name" value="BCTRLSENSOR"/>
</dbReference>
<keyword evidence="3 6" id="KW-0597">Phosphoprotein</keyword>
<evidence type="ECO:0000259" key="9">
    <source>
        <dbReference type="PROSITE" id="PS50110"/>
    </source>
</evidence>
<dbReference type="SUPFAM" id="SSF55785">
    <property type="entry name" value="PYP-like sensor domain (PAS domain)"/>
    <property type="match status" value="3"/>
</dbReference>
<sequence>MTSRNRMQTQRTQRSTSLGFVVAVLSTATVMVVHASLERWLGAWPPWSLFSLAVVLPAVLGGLGPGLLATGLCGLAVFLRSAAARDGALVALFFAFGLAMSWIGERMRRFDRRFGDCTSRLDRLRALEARVTAEVEVLRESEGRFRVLAQASFDPLVLHSEGVILDVNQAFTETFGYGREEVLGTRKELLAPEDFQPLLAERLRSGAETSYEAVLQRKDGSRFVAELRGGNVHVKGRPARATVIRDLTPRRAAESVARWTDELFRQLYDWIPLGMAQADAKDGRLLRVNACYCEITGYSAAELLSKRFSELTHPDDREKDVAGYREAARDGRVYRTEKRYLRKDGSIAWVRVHAFFLRDVRGEISTSTAVIEDITQRKRSEEVLRETQRSTEEALGLLDNLFAYAPLGIALVDTQCRFVRVNESLASMNGASVAEHLGRRVADLVPDLWPLLEDAYRRVLVGERLLNVPLIGETRACPGEVRHWLCNYYPVRDRRAGEIVGIGIVVQDVTDQDRAEEALREADRRKDEFLAMLAHELRNPLAPIKTAVEIQKRVELAEPRLLRSRDVIERQVGHLVRLLDDLLDVSRISRGRITLRKETHELGEIIDQAIESTRPLIDARKHHLDLAPCPEPLHVNVDAARLTQVVANLLNNAAKYTDDGGRIHLGIERGPRNEALIRIKDNGRGIDPKDLPHVFDTFYQSTRTLDRSEGGLGIGLSLVRRLVELHGGRVEAHSDGLGKGSEFVVRLALEEAPMTAPQPPEIPAMGQSRRVLVVDDNIDAAETMAALLETLGHEVSVAHDGEAALEAVSNGHPEIVLLDIGLPRMDGYEVCKRLRDDGTLRPFIVAVTGYGQAEDRDRALEAGFDAHLVKPASFDAIQAVLRAA</sequence>
<dbReference type="Pfam" id="PF00072">
    <property type="entry name" value="Response_reg"/>
    <property type="match status" value="1"/>
</dbReference>
<feature type="domain" description="Response regulatory" evidence="9">
    <location>
        <begin position="770"/>
        <end position="884"/>
    </location>
</feature>
<feature type="modified residue" description="4-aspartylphosphate" evidence="6">
    <location>
        <position position="819"/>
    </location>
</feature>
<dbReference type="PROSITE" id="PS50113">
    <property type="entry name" value="PAC"/>
    <property type="match status" value="1"/>
</dbReference>
<dbReference type="InterPro" id="IPR035965">
    <property type="entry name" value="PAS-like_dom_sf"/>
</dbReference>
<dbReference type="InterPro" id="IPR000700">
    <property type="entry name" value="PAS-assoc_C"/>
</dbReference>
<protein>
    <recommendedName>
        <fullName evidence="2">histidine kinase</fullName>
        <ecNumber evidence="2">2.7.13.3</ecNumber>
    </recommendedName>
</protein>
<evidence type="ECO:0000259" key="10">
    <source>
        <dbReference type="PROSITE" id="PS50112"/>
    </source>
</evidence>
<dbReference type="InterPro" id="IPR005467">
    <property type="entry name" value="His_kinase_dom"/>
</dbReference>
<dbReference type="PANTHER" id="PTHR43547:SF2">
    <property type="entry name" value="HYBRID SIGNAL TRANSDUCTION HISTIDINE KINASE C"/>
    <property type="match status" value="1"/>
</dbReference>